<sequence length="89" mass="10373">MESQEPIQPTTVPLDKLRALPQTVECPHCHNIVKTSVQGRGKGMQRFMNVMFWPLPDRRYWWETMTWRCGECEAALATQKNGKDLKVLK</sequence>
<comment type="caution">
    <text evidence="1">The sequence shown here is derived from an EMBL/GenBank/DDBJ whole genome shotgun (WGS) entry which is preliminary data.</text>
</comment>
<evidence type="ECO:0000313" key="1">
    <source>
        <dbReference type="EMBL" id="KAJ2976888.1"/>
    </source>
</evidence>
<evidence type="ECO:0000313" key="2">
    <source>
        <dbReference type="Proteomes" id="UP001143910"/>
    </source>
</evidence>
<reference evidence="1" key="1">
    <citation type="submission" date="2022-08" db="EMBL/GenBank/DDBJ databases">
        <title>Genome Sequence of Lecanicillium fungicola.</title>
        <authorList>
            <person name="Buettner E."/>
        </authorList>
    </citation>
    <scope>NUCLEOTIDE SEQUENCE</scope>
    <source>
        <strain evidence="1">Babe33</strain>
    </source>
</reference>
<proteinExistence type="predicted"/>
<dbReference type="EMBL" id="JANJQO010000528">
    <property type="protein sequence ID" value="KAJ2976888.1"/>
    <property type="molecule type" value="Genomic_DNA"/>
</dbReference>
<dbReference type="Proteomes" id="UP001143910">
    <property type="component" value="Unassembled WGS sequence"/>
</dbReference>
<accession>A0ACC1NCY1</accession>
<keyword evidence="2" id="KW-1185">Reference proteome</keyword>
<organism evidence="1 2">
    <name type="scientific">Zarea fungicola</name>
    <dbReference type="NCBI Taxonomy" id="93591"/>
    <lineage>
        <taxon>Eukaryota</taxon>
        <taxon>Fungi</taxon>
        <taxon>Dikarya</taxon>
        <taxon>Ascomycota</taxon>
        <taxon>Pezizomycotina</taxon>
        <taxon>Sordariomycetes</taxon>
        <taxon>Hypocreomycetidae</taxon>
        <taxon>Hypocreales</taxon>
        <taxon>Cordycipitaceae</taxon>
        <taxon>Zarea</taxon>
    </lineage>
</organism>
<protein>
    <submittedName>
        <fullName evidence="1">Uncharacterized protein</fullName>
    </submittedName>
</protein>
<gene>
    <name evidence="1" type="ORF">NQ176_g4686</name>
</gene>
<name>A0ACC1NCY1_9HYPO</name>